<name>A0ABX0SS28_9PSEU</name>
<evidence type="ECO:0000313" key="3">
    <source>
        <dbReference type="Proteomes" id="UP000754495"/>
    </source>
</evidence>
<protein>
    <submittedName>
        <fullName evidence="2">Uncharacterized protein</fullName>
    </submittedName>
</protein>
<gene>
    <name evidence="2" type="ORF">FHX46_002288</name>
</gene>
<dbReference type="RefSeq" id="WP_167113158.1">
    <property type="nucleotide sequence ID" value="NZ_JAANOU010000001.1"/>
</dbReference>
<organism evidence="2 3">
    <name type="scientific">Amycolatopsis viridis</name>
    <dbReference type="NCBI Taxonomy" id="185678"/>
    <lineage>
        <taxon>Bacteria</taxon>
        <taxon>Bacillati</taxon>
        <taxon>Actinomycetota</taxon>
        <taxon>Actinomycetes</taxon>
        <taxon>Pseudonocardiales</taxon>
        <taxon>Pseudonocardiaceae</taxon>
        <taxon>Amycolatopsis</taxon>
    </lineage>
</organism>
<accession>A0ABX0SS28</accession>
<comment type="caution">
    <text evidence="2">The sequence shown here is derived from an EMBL/GenBank/DDBJ whole genome shotgun (WGS) entry which is preliminary data.</text>
</comment>
<dbReference type="Proteomes" id="UP000754495">
    <property type="component" value="Unassembled WGS sequence"/>
</dbReference>
<feature type="region of interest" description="Disordered" evidence="1">
    <location>
        <begin position="30"/>
        <end position="54"/>
    </location>
</feature>
<proteinExistence type="predicted"/>
<sequence>MVTSSTENPRGPAGFCCAGRVWRDGRCGTKTDNRSATTTVGARPRRASTVARCSGAADHRLAGKELVRVDNIAGEPLPRVPGEPEWEPF</sequence>
<evidence type="ECO:0000313" key="2">
    <source>
        <dbReference type="EMBL" id="NIH79758.1"/>
    </source>
</evidence>
<evidence type="ECO:0000256" key="1">
    <source>
        <dbReference type="SAM" id="MobiDB-lite"/>
    </source>
</evidence>
<reference evidence="2 3" key="1">
    <citation type="submission" date="2020-03" db="EMBL/GenBank/DDBJ databases">
        <title>Sequencing the genomes of 1000 actinobacteria strains.</title>
        <authorList>
            <person name="Klenk H.-P."/>
        </authorList>
    </citation>
    <scope>NUCLEOTIDE SEQUENCE [LARGE SCALE GENOMIC DNA]</scope>
    <source>
        <strain evidence="2 3">DSM 45668</strain>
    </source>
</reference>
<dbReference type="EMBL" id="JAANOU010000001">
    <property type="protein sequence ID" value="NIH79758.1"/>
    <property type="molecule type" value="Genomic_DNA"/>
</dbReference>
<keyword evidence="3" id="KW-1185">Reference proteome</keyword>